<sequence>MSTIQRRLDGLPLRRETLLYGAALVNLELLVVFAYLAVVQPTITRPLFYVYPFVWINVGLWAVWRTRLPDASGLRLWAARVLGAGYFLLLGYVGGLYGVSGGVPVGLRFEFTALPPGWAPALIYGGELFQFALLPFKMVGYLALAYLVYATVLDATGGALGGLLGLFSCVSCTLPVVAGVLSGFVGGAGAVATAAYAQSYLLSTAVFVLTVGLLVWRPTVADLRALTARLD</sequence>
<evidence type="ECO:0000313" key="3">
    <source>
        <dbReference type="Proteomes" id="UP001057580"/>
    </source>
</evidence>
<keyword evidence="1" id="KW-0472">Membrane</keyword>
<keyword evidence="1" id="KW-1133">Transmembrane helix</keyword>
<dbReference type="Proteomes" id="UP001057580">
    <property type="component" value="Chromosome"/>
</dbReference>
<dbReference type="Pfam" id="PF24412">
    <property type="entry name" value="DUF7546"/>
    <property type="match status" value="1"/>
</dbReference>
<gene>
    <name evidence="2" type="ORF">N0B31_03105</name>
</gene>
<dbReference type="GeneID" id="74941377"/>
<organism evidence="2 3">
    <name type="scientific">Salinirubellus salinus</name>
    <dbReference type="NCBI Taxonomy" id="1364945"/>
    <lineage>
        <taxon>Archaea</taxon>
        <taxon>Methanobacteriati</taxon>
        <taxon>Methanobacteriota</taxon>
        <taxon>Stenosarchaea group</taxon>
        <taxon>Halobacteria</taxon>
        <taxon>Halobacteriales</taxon>
        <taxon>Natronomonadaceae</taxon>
        <taxon>Salinirubellus</taxon>
    </lineage>
</organism>
<protein>
    <submittedName>
        <fullName evidence="2">Uncharacterized protein</fullName>
    </submittedName>
</protein>
<dbReference type="InterPro" id="IPR055968">
    <property type="entry name" value="DUF7546"/>
</dbReference>
<accession>A0A9E7UC19</accession>
<proteinExistence type="predicted"/>
<feature type="transmembrane region" description="Helical" evidence="1">
    <location>
        <begin position="20"/>
        <end position="40"/>
    </location>
</feature>
<name>A0A9E7UC19_9EURY</name>
<dbReference type="RefSeq" id="WP_260594343.1">
    <property type="nucleotide sequence ID" value="NZ_CP104003.1"/>
</dbReference>
<dbReference type="AlphaFoldDB" id="A0A9E7UC19"/>
<evidence type="ECO:0000313" key="2">
    <source>
        <dbReference type="EMBL" id="UWM55279.1"/>
    </source>
</evidence>
<reference evidence="2" key="1">
    <citation type="submission" date="2022-09" db="EMBL/GenBank/DDBJ databases">
        <title>Diverse halophilic archaea isolated from saline environments.</title>
        <authorList>
            <person name="Cui H.-L."/>
        </authorList>
    </citation>
    <scope>NUCLEOTIDE SEQUENCE</scope>
    <source>
        <strain evidence="2">ZS-35-S2</strain>
    </source>
</reference>
<feature type="transmembrane region" description="Helical" evidence="1">
    <location>
        <begin position="46"/>
        <end position="64"/>
    </location>
</feature>
<feature type="transmembrane region" description="Helical" evidence="1">
    <location>
        <begin position="161"/>
        <end position="185"/>
    </location>
</feature>
<dbReference type="EMBL" id="CP104003">
    <property type="protein sequence ID" value="UWM55279.1"/>
    <property type="molecule type" value="Genomic_DNA"/>
</dbReference>
<feature type="transmembrane region" description="Helical" evidence="1">
    <location>
        <begin position="76"/>
        <end position="99"/>
    </location>
</feature>
<feature type="transmembrane region" description="Helical" evidence="1">
    <location>
        <begin position="197"/>
        <end position="216"/>
    </location>
</feature>
<keyword evidence="3" id="KW-1185">Reference proteome</keyword>
<evidence type="ECO:0000256" key="1">
    <source>
        <dbReference type="SAM" id="Phobius"/>
    </source>
</evidence>
<feature type="transmembrane region" description="Helical" evidence="1">
    <location>
        <begin position="128"/>
        <end position="149"/>
    </location>
</feature>
<dbReference type="KEGG" id="ssai:N0B31_03105"/>
<keyword evidence="1" id="KW-0812">Transmembrane</keyword>